<gene>
    <name evidence="1" type="ORF">I6N98_10585</name>
</gene>
<dbReference type="SUPFAM" id="SSF64182">
    <property type="entry name" value="DHH phosphoesterases"/>
    <property type="match status" value="1"/>
</dbReference>
<sequence length="323" mass="34670">MSQIDVFNGDADGLCSLLQLRLANPVASQLVSGVKRDIALLNRVEAGEGDQLTVLDVSLDKNRDGLQRALDNGAKVFYADHHFAGDIPQHHALEAHINTAADVCTALLINGYLKNAYAEWAVVGAFGDNLRNSALSLAQQHKLPAGDVEQLENLGIYLNYNGYGASVEDLHFHPEALFTELLPFSRPQAFISDGATTFSKLQDGYNNDMAAAADIAPVHADATAAVIVLPNAAWARRVSGVYSNDLANAHPDRAHAVLTEKDNGNYLVSIRAPLNNKQGADEFCRRFPTGGGRAAAAGINDLPGENLATFVDDFGAFYRDLSQ</sequence>
<dbReference type="EMBL" id="CP066167">
    <property type="protein sequence ID" value="QQD16831.1"/>
    <property type="molecule type" value="Genomic_DNA"/>
</dbReference>
<evidence type="ECO:0000313" key="2">
    <source>
        <dbReference type="Proteomes" id="UP000596063"/>
    </source>
</evidence>
<dbReference type="KEGG" id="snan:I6N98_10585"/>
<dbReference type="AlphaFoldDB" id="A0A7T4QY45"/>
<keyword evidence="2" id="KW-1185">Reference proteome</keyword>
<evidence type="ECO:0000313" key="1">
    <source>
        <dbReference type="EMBL" id="QQD16831.1"/>
    </source>
</evidence>
<accession>A0A7T4QY45</accession>
<protein>
    <submittedName>
        <fullName evidence="1">DHH family phosphoesterase</fullName>
    </submittedName>
</protein>
<proteinExistence type="predicted"/>
<name>A0A7T4QY45_9GAMM</name>
<organism evidence="1 2">
    <name type="scientific">Spongiibacter nanhainus</name>
    <dbReference type="NCBI Taxonomy" id="2794344"/>
    <lineage>
        <taxon>Bacteria</taxon>
        <taxon>Pseudomonadati</taxon>
        <taxon>Pseudomonadota</taxon>
        <taxon>Gammaproteobacteria</taxon>
        <taxon>Cellvibrionales</taxon>
        <taxon>Spongiibacteraceae</taxon>
        <taxon>Spongiibacter</taxon>
    </lineage>
</organism>
<dbReference type="Proteomes" id="UP000596063">
    <property type="component" value="Chromosome"/>
</dbReference>
<dbReference type="RefSeq" id="WP_198568333.1">
    <property type="nucleotide sequence ID" value="NZ_CP066167.1"/>
</dbReference>
<dbReference type="InterPro" id="IPR038763">
    <property type="entry name" value="DHH_sf"/>
</dbReference>
<reference evidence="1 2" key="1">
    <citation type="submission" date="2020-12" db="EMBL/GenBank/DDBJ databases">
        <authorList>
            <person name="Shan Y."/>
        </authorList>
    </citation>
    <scope>NUCLEOTIDE SEQUENCE [LARGE SCALE GENOMIC DNA]</scope>
    <source>
        <strain evidence="2">csc3.9</strain>
    </source>
</reference>